<reference evidence="3 4" key="1">
    <citation type="submission" date="2020-02" db="EMBL/GenBank/DDBJ databases">
        <title>Aliifodinibius halophilus 2W32, complete genome.</title>
        <authorList>
            <person name="Li Y."/>
            <person name="Wu S."/>
        </authorList>
    </citation>
    <scope>NUCLEOTIDE SEQUENCE [LARGE SCALE GENOMIC DNA]</scope>
    <source>
        <strain evidence="3 4">2W32</strain>
    </source>
</reference>
<feature type="chain" id="PRO_5027084278" evidence="1">
    <location>
        <begin position="26"/>
        <end position="455"/>
    </location>
</feature>
<dbReference type="EMBL" id="JAALLS010000012">
    <property type="protein sequence ID" value="NGP88824.1"/>
    <property type="molecule type" value="Genomic_DNA"/>
</dbReference>
<dbReference type="RefSeq" id="WP_165268937.1">
    <property type="nucleotide sequence ID" value="NZ_JAALLS010000012.1"/>
</dbReference>
<keyword evidence="1" id="KW-0732">Signal</keyword>
<sequence>MTKSRLRVSLAVVLLSLLLQPALYAQSASSFDQDKLDTYFNKLAEKDKIMGSVAIDSAGSEAYQKTMGYVDEDQKKEAGHHTKYRIGSVTKTFTAAMIFQLIEEDKLLLNTSLADFYPEIPQADSITIEHLLAHRAGLYNFTNASDYSDWMTEQRSKDQLLELFRNDEPQFSPGQQTSYSNTNYVLLGFIIEDITGQSYADQLEKRITEPLELEHTYYGGSISSDKNEAYSFRPSQEGWTKAPETDMSIPGGAGAIVSTPGDLTDFIRALFKGKVVSEESLDKMTNTKQGMGMGLMKIPFYNTFAYGHGGGIDGFKSNLSYFPGEDVALAVTTNALNYSMNDILLGTLSIYFNRPFEIPSFDKKTITLSEKQMKKYAGNYESGQLPMDIKIFTDKGTLKAQATGQGAFPLTAGSKTDFRFEPAGVKMEFDSLSNGKYQQFMLKQAGGTYLFKRNK</sequence>
<evidence type="ECO:0000256" key="1">
    <source>
        <dbReference type="SAM" id="SignalP"/>
    </source>
</evidence>
<dbReference type="Proteomes" id="UP000479132">
    <property type="component" value="Unassembled WGS sequence"/>
</dbReference>
<dbReference type="Pfam" id="PF00144">
    <property type="entry name" value="Beta-lactamase"/>
    <property type="match status" value="1"/>
</dbReference>
<protein>
    <submittedName>
        <fullName evidence="3">Beta-lactamase family protein</fullName>
    </submittedName>
</protein>
<evidence type="ECO:0000313" key="4">
    <source>
        <dbReference type="Proteomes" id="UP000479132"/>
    </source>
</evidence>
<dbReference type="AlphaFoldDB" id="A0A6M1TDD2"/>
<dbReference type="InterPro" id="IPR001466">
    <property type="entry name" value="Beta-lactam-related"/>
</dbReference>
<dbReference type="Gene3D" id="3.40.710.10">
    <property type="entry name" value="DD-peptidase/beta-lactamase superfamily"/>
    <property type="match status" value="1"/>
</dbReference>
<dbReference type="SUPFAM" id="SSF56601">
    <property type="entry name" value="beta-lactamase/transpeptidase-like"/>
    <property type="match status" value="1"/>
</dbReference>
<dbReference type="InterPro" id="IPR050491">
    <property type="entry name" value="AmpC-like"/>
</dbReference>
<comment type="caution">
    <text evidence="3">The sequence shown here is derived from an EMBL/GenBank/DDBJ whole genome shotgun (WGS) entry which is preliminary data.</text>
</comment>
<evidence type="ECO:0000313" key="3">
    <source>
        <dbReference type="EMBL" id="NGP88824.1"/>
    </source>
</evidence>
<gene>
    <name evidence="3" type="ORF">G3569_10685</name>
</gene>
<name>A0A6M1TDD2_9BACT</name>
<dbReference type="InterPro" id="IPR012338">
    <property type="entry name" value="Beta-lactam/transpept-like"/>
</dbReference>
<proteinExistence type="predicted"/>
<feature type="domain" description="Beta-lactamase-related" evidence="2">
    <location>
        <begin position="39"/>
        <end position="337"/>
    </location>
</feature>
<dbReference type="PANTHER" id="PTHR46825">
    <property type="entry name" value="D-ALANYL-D-ALANINE-CARBOXYPEPTIDASE/ENDOPEPTIDASE AMPH"/>
    <property type="match status" value="1"/>
</dbReference>
<evidence type="ECO:0000259" key="2">
    <source>
        <dbReference type="Pfam" id="PF00144"/>
    </source>
</evidence>
<dbReference type="PANTHER" id="PTHR46825:SF7">
    <property type="entry name" value="D-ALANYL-D-ALANINE CARBOXYPEPTIDASE"/>
    <property type="match status" value="1"/>
</dbReference>
<organism evidence="3 4">
    <name type="scientific">Fodinibius halophilus</name>
    <dbReference type="NCBI Taxonomy" id="1736908"/>
    <lineage>
        <taxon>Bacteria</taxon>
        <taxon>Pseudomonadati</taxon>
        <taxon>Balneolota</taxon>
        <taxon>Balneolia</taxon>
        <taxon>Balneolales</taxon>
        <taxon>Balneolaceae</taxon>
        <taxon>Fodinibius</taxon>
    </lineage>
</organism>
<feature type="signal peptide" evidence="1">
    <location>
        <begin position="1"/>
        <end position="25"/>
    </location>
</feature>
<keyword evidence="4" id="KW-1185">Reference proteome</keyword>
<accession>A0A6M1TDD2</accession>